<name>A0A413IME2_9BACT</name>
<dbReference type="OrthoDB" id="1100500at2"/>
<dbReference type="Proteomes" id="UP000286063">
    <property type="component" value="Unassembled WGS sequence"/>
</dbReference>
<dbReference type="AlphaFoldDB" id="A0A413IME2"/>
<dbReference type="RefSeq" id="WP_117775125.1">
    <property type="nucleotide sequence ID" value="NZ_CAUGOG010000041.1"/>
</dbReference>
<reference evidence="1 2" key="1">
    <citation type="submission" date="2018-08" db="EMBL/GenBank/DDBJ databases">
        <title>A genome reference for cultivated species of the human gut microbiota.</title>
        <authorList>
            <person name="Zou Y."/>
            <person name="Xue W."/>
            <person name="Luo G."/>
        </authorList>
    </citation>
    <scope>NUCLEOTIDE SEQUENCE [LARGE SCALE GENOMIC DNA]</scope>
    <source>
        <strain evidence="1 2">OF02-7</strain>
    </source>
</reference>
<comment type="caution">
    <text evidence="1">The sequence shown here is derived from an EMBL/GenBank/DDBJ whole genome shotgun (WGS) entry which is preliminary data.</text>
</comment>
<proteinExistence type="predicted"/>
<organism evidence="1 2">
    <name type="scientific">Butyricimonas virosa</name>
    <dbReference type="NCBI Taxonomy" id="544645"/>
    <lineage>
        <taxon>Bacteria</taxon>
        <taxon>Pseudomonadati</taxon>
        <taxon>Bacteroidota</taxon>
        <taxon>Bacteroidia</taxon>
        <taxon>Bacteroidales</taxon>
        <taxon>Odoribacteraceae</taxon>
        <taxon>Butyricimonas</taxon>
    </lineage>
</organism>
<sequence length="157" mass="19097">MKKESEIIDDEELKRFFLNEAMLLCPSALGDVLEREKLQILYNTLQKIVKLLGVLNHCNLEMHYVEIYHVFGFYFTEKDGEKRKKRKMSERLEDYGQFMYHLVRMKSVIAHYYAYSLQHLRSLEHTMELYYLGYLQNRMKDIPREQKMDILKEETEK</sequence>
<evidence type="ECO:0000313" key="1">
    <source>
        <dbReference type="EMBL" id="RGY16408.1"/>
    </source>
</evidence>
<evidence type="ECO:0000313" key="2">
    <source>
        <dbReference type="Proteomes" id="UP000286063"/>
    </source>
</evidence>
<accession>A0A413IME2</accession>
<protein>
    <submittedName>
        <fullName evidence="1">Uncharacterized protein</fullName>
    </submittedName>
</protein>
<dbReference type="EMBL" id="QSCR01000019">
    <property type="protein sequence ID" value="RGY16408.1"/>
    <property type="molecule type" value="Genomic_DNA"/>
</dbReference>
<gene>
    <name evidence="1" type="ORF">DXA50_11305</name>
</gene>